<evidence type="ECO:0000313" key="1">
    <source>
        <dbReference type="EMBL" id="PWJ11771.1"/>
    </source>
</evidence>
<dbReference type="EMBL" id="UETC01000018">
    <property type="protein sequence ID" value="SSA51287.1"/>
    <property type="molecule type" value="Genomic_DNA"/>
</dbReference>
<gene>
    <name evidence="1" type="ORF">BCF38_11838</name>
    <name evidence="2" type="ORF">SAMN05421539_11838</name>
</gene>
<dbReference type="Proteomes" id="UP000251571">
    <property type="component" value="Unassembled WGS sequence"/>
</dbReference>
<name>A0A2Y9B8H2_9RHOB</name>
<evidence type="ECO:0000313" key="2">
    <source>
        <dbReference type="EMBL" id="SSA51287.1"/>
    </source>
</evidence>
<protein>
    <submittedName>
        <fullName evidence="2">Uncharacterized protein</fullName>
    </submittedName>
</protein>
<sequence>MTFAFVAEHRPIGPVRGRGEVLGVSRSEVYV</sequence>
<reference evidence="2 4" key="1">
    <citation type="submission" date="2016-10" db="EMBL/GenBank/DDBJ databases">
        <authorList>
            <person name="Cai Z."/>
        </authorList>
    </citation>
    <scope>NUCLEOTIDE SEQUENCE [LARGE SCALE GENOMIC DNA]</scope>
    <source>
        <strain evidence="2 4">DSM 25227</strain>
    </source>
</reference>
<proteinExistence type="predicted"/>
<accession>A0A2Y9B8H2</accession>
<dbReference type="Proteomes" id="UP000245839">
    <property type="component" value="Unassembled WGS sequence"/>
</dbReference>
<dbReference type="EMBL" id="QGDJ01000018">
    <property type="protein sequence ID" value="PWJ11771.1"/>
    <property type="molecule type" value="Genomic_DNA"/>
</dbReference>
<evidence type="ECO:0000313" key="4">
    <source>
        <dbReference type="Proteomes" id="UP000251571"/>
    </source>
</evidence>
<reference evidence="1 3" key="2">
    <citation type="submission" date="2018-03" db="EMBL/GenBank/DDBJ databases">
        <title>Genomic Encyclopedia of Archaeal and Bacterial Type Strains, Phase II (KMG-II): from individual species to whole genera.</title>
        <authorList>
            <person name="Goeker M."/>
        </authorList>
    </citation>
    <scope>NUCLEOTIDE SEQUENCE [LARGE SCALE GENOMIC DNA]</scope>
    <source>
        <strain evidence="1 3">DSM 25227</strain>
    </source>
</reference>
<keyword evidence="3" id="KW-1185">Reference proteome</keyword>
<evidence type="ECO:0000313" key="3">
    <source>
        <dbReference type="Proteomes" id="UP000245839"/>
    </source>
</evidence>
<organism evidence="2 4">
    <name type="scientific">Jannaschia seohaensis</name>
    <dbReference type="NCBI Taxonomy" id="475081"/>
    <lineage>
        <taxon>Bacteria</taxon>
        <taxon>Pseudomonadati</taxon>
        <taxon>Pseudomonadota</taxon>
        <taxon>Alphaproteobacteria</taxon>
        <taxon>Rhodobacterales</taxon>
        <taxon>Roseobacteraceae</taxon>
        <taxon>Jannaschia</taxon>
    </lineage>
</organism>
<dbReference type="AlphaFoldDB" id="A0A2Y9B8H2"/>